<evidence type="ECO:0000313" key="3">
    <source>
        <dbReference type="EMBL" id="QHN73970.1"/>
    </source>
</evidence>
<dbReference type="GO" id="GO:0008083">
    <property type="term" value="F:growth factor activity"/>
    <property type="evidence" value="ECO:0007669"/>
    <property type="project" value="InterPro"/>
</dbReference>
<dbReference type="Pfam" id="PF00167">
    <property type="entry name" value="FGF"/>
    <property type="match status" value="1"/>
</dbReference>
<dbReference type="KEGG" id="vg:922170"/>
<dbReference type="Proteomes" id="UP000202667">
    <property type="component" value="Segment"/>
</dbReference>
<organism evidence="2 4">
    <name type="scientific">Spodoptera litura multicapsid nucleopolyhedrovirus</name>
    <name type="common">SpltMNPV</name>
    <dbReference type="NCBI Taxonomy" id="46242"/>
    <lineage>
        <taxon>Viruses</taxon>
        <taxon>Viruses incertae sedis</taxon>
        <taxon>Naldaviricetes</taxon>
        <taxon>Lefavirales</taxon>
        <taxon>Baculoviridae</taxon>
        <taxon>Alphabaculovirus</taxon>
        <taxon>Alphabaculovirus spliturae</taxon>
    </lineage>
</organism>
<accession>Q91BB2</accession>
<dbReference type="SUPFAM" id="SSF50353">
    <property type="entry name" value="Cytokine"/>
    <property type="match status" value="1"/>
</dbReference>
<dbReference type="InterPro" id="IPR008996">
    <property type="entry name" value="IL1/FGF"/>
</dbReference>
<comment type="similarity">
    <text evidence="1">Belongs to the heparin-binding growth factors family.</text>
</comment>
<reference evidence="2 4" key="1">
    <citation type="journal article" date="2001" name="Virology">
        <title>Sequence analysis of the Spodoptera litura multicapsid nucleopolyhedrovirus genome.</title>
        <authorList>
            <person name="Pang Y."/>
            <person name="Yu J."/>
            <person name="Wang L."/>
            <person name="Hu X."/>
            <person name="Bao W."/>
            <person name="Li G."/>
            <person name="Chen C."/>
            <person name="Han H."/>
            <person name="Hu S."/>
            <person name="Yang H."/>
        </authorList>
    </citation>
    <scope>NUCLEOTIDE SEQUENCE [LARGE SCALE GENOMIC DNA]</scope>
    <source>
        <strain evidence="2 4">G2</strain>
    </source>
</reference>
<dbReference type="Gene3D" id="2.80.10.50">
    <property type="match status" value="1"/>
</dbReference>
<dbReference type="RefSeq" id="NP_258390.1">
    <property type="nucleotide sequence ID" value="NC_003102.1"/>
</dbReference>
<dbReference type="OrthoDB" id="23683at10239"/>
<dbReference type="PANTHER" id="PTHR11486">
    <property type="entry name" value="FIBROBLAST GROWTH FACTOR"/>
    <property type="match status" value="1"/>
</dbReference>
<reference evidence="3" key="2">
    <citation type="journal article" date="2019" name="Viruses">
        <title>Identification of Loci Associated with Enhanced Virulence in Spodoptera litura Nucleopolyhedrovirus Isolates Using Deep Sequencing.</title>
        <authorList>
            <person name="Zwart M.P."/>
            <person name="Ali G."/>
            <person name="Strien E.A.V."/>
            <person name="Schijlen E.G.W.M."/>
            <person name="Wang M."/>
            <person name="Werf W.V."/>
            <person name="Vlak J.M."/>
        </authorList>
    </citation>
    <scope>NUCLEOTIDE SEQUENCE</scope>
    <source>
        <strain evidence="3">G2</strain>
    </source>
</reference>
<gene>
    <name evidence="3" type="primary">ORF122</name>
</gene>
<keyword evidence="4" id="KW-1185">Reference proteome</keyword>
<evidence type="ECO:0000256" key="1">
    <source>
        <dbReference type="ARBA" id="ARBA00007936"/>
    </source>
</evidence>
<dbReference type="EMBL" id="MN342245">
    <property type="protein sequence ID" value="QHN73970.1"/>
    <property type="molecule type" value="Genomic_DNA"/>
</dbReference>
<dbReference type="EMBL" id="AF325155">
    <property type="protein sequence ID" value="AAL01804.1"/>
    <property type="molecule type" value="Genomic_DNA"/>
</dbReference>
<evidence type="ECO:0000313" key="4">
    <source>
        <dbReference type="Proteomes" id="UP000202667"/>
    </source>
</evidence>
<proteinExistence type="inferred from homology"/>
<dbReference type="CDD" id="cd23311">
    <property type="entry name" value="beta-trefoil_FGF_Bnl-like"/>
    <property type="match status" value="1"/>
</dbReference>
<dbReference type="PROSITE" id="PS51257">
    <property type="entry name" value="PROKAR_LIPOPROTEIN"/>
    <property type="match status" value="1"/>
</dbReference>
<sequence>MRSPIAIVVVIAVACCWCMPAHGTRRQIQLFVKNQYIAVDGNGDVMGSRDRTASRTVFHRISVSHNLMLLVNSVSCRYVCINACGYVYTLAANGGAGGVLSQDCVLHEHMTESYYNWYYRDDNQTRSFLALNKSGRTKRVRIRNDDPLHNHINSINIITSQWDGPAIVNRCVDKRNIMPSSGICEDDGVAGEDGRRKKNFYSIDEDDISIQLLASNNSSATTTKTTTTTTMNLPAFVMRDECEMYN</sequence>
<organismHost>
    <name type="scientific">Lepidoptera</name>
    <name type="common">moths &amp; butterflies</name>
    <dbReference type="NCBI Taxonomy" id="7088"/>
</organismHost>
<dbReference type="SMART" id="SM00442">
    <property type="entry name" value="FGF"/>
    <property type="match status" value="1"/>
</dbReference>
<evidence type="ECO:0000313" key="2">
    <source>
        <dbReference type="EMBL" id="AAL01804.1"/>
    </source>
</evidence>
<protein>
    <submittedName>
        <fullName evidence="3">Fgf</fullName>
    </submittedName>
    <submittedName>
        <fullName evidence="2">Fibroblast growth factor</fullName>
    </submittedName>
</protein>
<dbReference type="InterPro" id="IPR002209">
    <property type="entry name" value="Fibroblast_GF_fam"/>
</dbReference>
<name>Q91BB2_NPVST</name>